<dbReference type="Proteomes" id="UP000004162">
    <property type="component" value="Unassembled WGS sequence"/>
</dbReference>
<feature type="domain" description="AAA" evidence="1">
    <location>
        <begin position="9"/>
        <end position="51"/>
    </location>
</feature>
<dbReference type="InterPro" id="IPR041682">
    <property type="entry name" value="AAA_14"/>
</dbReference>
<proteinExistence type="predicted"/>
<dbReference type="AlphaFoldDB" id="Q0YSR9"/>
<organism evidence="2 3">
    <name type="scientific">Chlorobium ferrooxidans DSM 13031</name>
    <dbReference type="NCBI Taxonomy" id="377431"/>
    <lineage>
        <taxon>Bacteria</taxon>
        <taxon>Pseudomonadati</taxon>
        <taxon>Chlorobiota</taxon>
        <taxon>Chlorobiia</taxon>
        <taxon>Chlorobiales</taxon>
        <taxon>Chlorobiaceae</taxon>
        <taxon>Chlorobium/Pelodictyon group</taxon>
        <taxon>Chlorobium</taxon>
    </lineage>
</organism>
<reference evidence="2 3" key="1">
    <citation type="submission" date="2006-07" db="EMBL/GenBank/DDBJ databases">
        <title>Annotation of the draft genome assembly of Chlorobium ferroxidans DSM 13031.</title>
        <authorList>
            <consortium name="US DOE Joint Genome Institute (JGI-ORNL)"/>
            <person name="Larimer F."/>
            <person name="Land M."/>
            <person name="Hauser L."/>
        </authorList>
    </citation>
    <scope>NUCLEOTIDE SEQUENCE [LARGE SCALE GENOMIC DNA]</scope>
    <source>
        <strain evidence="2 3">DSM 13031</strain>
    </source>
</reference>
<sequence>MDLVRADEHKTAGEFILTGSHQFELNRQISQSLAGRSALLKLLPLSIAELCDAGHLSPAAITGLIATTSGFYILCGRTQITANPCKT</sequence>
<accession>Q0YSR9</accession>
<keyword evidence="3" id="KW-1185">Reference proteome</keyword>
<comment type="caution">
    <text evidence="2">The sequence shown here is derived from an EMBL/GenBank/DDBJ whole genome shotgun (WGS) entry which is preliminary data.</text>
</comment>
<dbReference type="Pfam" id="PF13173">
    <property type="entry name" value="AAA_14"/>
    <property type="match status" value="1"/>
</dbReference>
<dbReference type="EMBL" id="AASE01000005">
    <property type="protein sequence ID" value="EAT59361.1"/>
    <property type="molecule type" value="Genomic_DNA"/>
</dbReference>
<gene>
    <name evidence="2" type="ORF">CferDRAFT_1509</name>
</gene>
<evidence type="ECO:0000259" key="1">
    <source>
        <dbReference type="Pfam" id="PF13173"/>
    </source>
</evidence>
<evidence type="ECO:0000313" key="2">
    <source>
        <dbReference type="EMBL" id="EAT59361.1"/>
    </source>
</evidence>
<name>Q0YSR9_9CHLB</name>
<evidence type="ECO:0000313" key="3">
    <source>
        <dbReference type="Proteomes" id="UP000004162"/>
    </source>
</evidence>
<protein>
    <recommendedName>
        <fullName evidence="1">AAA domain-containing protein</fullName>
    </recommendedName>
</protein>
<reference evidence="2 3" key="2">
    <citation type="submission" date="2006-07" db="EMBL/GenBank/DDBJ databases">
        <title>Sequencing of the draft genome and assembly of Chlorobium ferroxidans DSM 13031.</title>
        <authorList>
            <consortium name="US DOE Joint Genome Institute (JGI-PGF)"/>
            <person name="Copeland A."/>
            <person name="Lucas S."/>
            <person name="Lapidus A."/>
            <person name="Barry K."/>
            <person name="Glavina del Rio T."/>
            <person name="Dalin E."/>
            <person name="Tice H."/>
            <person name="Bruce D."/>
            <person name="Pitluck S."/>
            <person name="Richardson P."/>
        </authorList>
    </citation>
    <scope>NUCLEOTIDE SEQUENCE [LARGE SCALE GENOMIC DNA]</scope>
    <source>
        <strain evidence="2 3">DSM 13031</strain>
    </source>
</reference>